<evidence type="ECO:0000313" key="2">
    <source>
        <dbReference type="Proteomes" id="UP000186015"/>
    </source>
</evidence>
<dbReference type="Proteomes" id="UP000186015">
    <property type="component" value="Unassembled WGS sequence"/>
</dbReference>
<dbReference type="AlphaFoldDB" id="A0A1H7KIR5"/>
<name>A0A1H7KIR5_RUMAL</name>
<accession>A0A1H7KIR5</accession>
<proteinExistence type="predicted"/>
<gene>
    <name evidence="1" type="ORF">SAMN05216469_106215</name>
</gene>
<protein>
    <submittedName>
        <fullName evidence="1">Uncharacterized protein</fullName>
    </submittedName>
</protein>
<reference evidence="1 2" key="1">
    <citation type="submission" date="2016-10" db="EMBL/GenBank/DDBJ databases">
        <authorList>
            <person name="de Groot N.N."/>
        </authorList>
    </citation>
    <scope>NUCLEOTIDE SEQUENCE [LARGE SCALE GENOMIC DNA]</scope>
    <source>
        <strain evidence="1 2">KH2T6</strain>
    </source>
</reference>
<dbReference type="EMBL" id="FOAT01000006">
    <property type="protein sequence ID" value="SEK85807.1"/>
    <property type="molecule type" value="Genomic_DNA"/>
</dbReference>
<sequence length="49" mass="5756">MGRSLNVNHIFNMDKLAKAQFKKKFTDFMTAKDYTNIMKCIITGLNTRR</sequence>
<organism evidence="1 2">
    <name type="scientific">Ruminococcus albus</name>
    <dbReference type="NCBI Taxonomy" id="1264"/>
    <lineage>
        <taxon>Bacteria</taxon>
        <taxon>Bacillati</taxon>
        <taxon>Bacillota</taxon>
        <taxon>Clostridia</taxon>
        <taxon>Eubacteriales</taxon>
        <taxon>Oscillospiraceae</taxon>
        <taxon>Ruminococcus</taxon>
    </lineage>
</organism>
<evidence type="ECO:0000313" key="1">
    <source>
        <dbReference type="EMBL" id="SEK85807.1"/>
    </source>
</evidence>